<dbReference type="RefSeq" id="WP_205168023.1">
    <property type="nucleotide sequence ID" value="NZ_JAFBDZ010000001.1"/>
</dbReference>
<feature type="domain" description="N-acetyltransferase" evidence="1">
    <location>
        <begin position="6"/>
        <end position="146"/>
    </location>
</feature>
<dbReference type="InterPro" id="IPR016181">
    <property type="entry name" value="Acyl_CoA_acyltransferase"/>
</dbReference>
<keyword evidence="3" id="KW-1185">Reference proteome</keyword>
<dbReference type="Gene3D" id="3.40.630.30">
    <property type="match status" value="1"/>
</dbReference>
<gene>
    <name evidence="2" type="ORF">JOC86_000327</name>
</gene>
<proteinExistence type="predicted"/>
<comment type="caution">
    <text evidence="2">The sequence shown here is derived from an EMBL/GenBank/DDBJ whole genome shotgun (WGS) entry which is preliminary data.</text>
</comment>
<evidence type="ECO:0000313" key="2">
    <source>
        <dbReference type="EMBL" id="MBM7583790.1"/>
    </source>
</evidence>
<reference evidence="2 3" key="1">
    <citation type="submission" date="2021-01" db="EMBL/GenBank/DDBJ databases">
        <title>Genomic Encyclopedia of Type Strains, Phase IV (KMG-IV): sequencing the most valuable type-strain genomes for metagenomic binning, comparative biology and taxonomic classification.</title>
        <authorList>
            <person name="Goeker M."/>
        </authorList>
    </citation>
    <scope>NUCLEOTIDE SEQUENCE [LARGE SCALE GENOMIC DNA]</scope>
    <source>
        <strain evidence="2 3">DSM 24834</strain>
    </source>
</reference>
<evidence type="ECO:0000313" key="3">
    <source>
        <dbReference type="Proteomes" id="UP001646157"/>
    </source>
</evidence>
<dbReference type="Pfam" id="PF13673">
    <property type="entry name" value="Acetyltransf_10"/>
    <property type="match status" value="1"/>
</dbReference>
<name>A0ABS2N7F5_9BACI</name>
<protein>
    <submittedName>
        <fullName evidence="2">ElaA protein</fullName>
    </submittedName>
</protein>
<dbReference type="Proteomes" id="UP001646157">
    <property type="component" value="Unassembled WGS sequence"/>
</dbReference>
<dbReference type="InterPro" id="IPR000182">
    <property type="entry name" value="GNAT_dom"/>
</dbReference>
<dbReference type="CDD" id="cd04301">
    <property type="entry name" value="NAT_SF"/>
    <property type="match status" value="1"/>
</dbReference>
<accession>A0ABS2N7F5</accession>
<dbReference type="PROSITE" id="PS51186">
    <property type="entry name" value="GNAT"/>
    <property type="match status" value="1"/>
</dbReference>
<evidence type="ECO:0000259" key="1">
    <source>
        <dbReference type="PROSITE" id="PS51186"/>
    </source>
</evidence>
<organism evidence="2 3">
    <name type="scientific">Rossellomorea pakistanensis</name>
    <dbReference type="NCBI Taxonomy" id="992288"/>
    <lineage>
        <taxon>Bacteria</taxon>
        <taxon>Bacillati</taxon>
        <taxon>Bacillota</taxon>
        <taxon>Bacilli</taxon>
        <taxon>Bacillales</taxon>
        <taxon>Bacillaceae</taxon>
        <taxon>Rossellomorea</taxon>
    </lineage>
</organism>
<sequence>MSWFIKSFEELSTLELHKIYNERVKVFVVEQNCPYQEVDDHDPHALHVFKLEKENKISAYARIILDDEVCAFGRVLVTREFRHQGLGNELLEVVMNYIKSEINANKIKIEAQSHLESFYGAFGFNKVSNEYLEDGIPHITMVCNLENEKI</sequence>
<dbReference type="SUPFAM" id="SSF55729">
    <property type="entry name" value="Acyl-CoA N-acyltransferases (Nat)"/>
    <property type="match status" value="1"/>
</dbReference>
<dbReference type="EMBL" id="JAFBDZ010000001">
    <property type="protein sequence ID" value="MBM7583790.1"/>
    <property type="molecule type" value="Genomic_DNA"/>
</dbReference>